<accession>A0AAV1IW74</accession>
<evidence type="ECO:0000313" key="3">
    <source>
        <dbReference type="Proteomes" id="UP001497472"/>
    </source>
</evidence>
<name>A0AAV1IW74_9NEOP</name>
<keyword evidence="3" id="KW-1185">Reference proteome</keyword>
<sequence>MAARSTTPVLEGDDVTDLTLTLNANLAVGARRAYWRIGVVIKVNVDQIPLRARIIHSNFERLIRPDESDEIKHADSSKKENCIVERGAKVKATHTPESHTHRPDLSQLKWTSPEYTGSMTPLHRSEAKCIRQDPKKKEITFAE</sequence>
<organism evidence="2 3">
    <name type="scientific">Leptosia nina</name>
    <dbReference type="NCBI Taxonomy" id="320188"/>
    <lineage>
        <taxon>Eukaryota</taxon>
        <taxon>Metazoa</taxon>
        <taxon>Ecdysozoa</taxon>
        <taxon>Arthropoda</taxon>
        <taxon>Hexapoda</taxon>
        <taxon>Insecta</taxon>
        <taxon>Pterygota</taxon>
        <taxon>Neoptera</taxon>
        <taxon>Endopterygota</taxon>
        <taxon>Lepidoptera</taxon>
        <taxon>Glossata</taxon>
        <taxon>Ditrysia</taxon>
        <taxon>Papilionoidea</taxon>
        <taxon>Pieridae</taxon>
        <taxon>Pierinae</taxon>
        <taxon>Leptosia</taxon>
    </lineage>
</organism>
<dbReference type="EMBL" id="CAVLEF010000002">
    <property type="protein sequence ID" value="CAK1540959.1"/>
    <property type="molecule type" value="Genomic_DNA"/>
</dbReference>
<dbReference type="AlphaFoldDB" id="A0AAV1IW74"/>
<reference evidence="2 3" key="1">
    <citation type="submission" date="2023-11" db="EMBL/GenBank/DDBJ databases">
        <authorList>
            <person name="Okamura Y."/>
        </authorList>
    </citation>
    <scope>NUCLEOTIDE SEQUENCE [LARGE SCALE GENOMIC DNA]</scope>
</reference>
<feature type="region of interest" description="Disordered" evidence="1">
    <location>
        <begin position="111"/>
        <end position="143"/>
    </location>
</feature>
<proteinExistence type="predicted"/>
<gene>
    <name evidence="2" type="ORF">LNINA_LOCUS978</name>
</gene>
<protein>
    <submittedName>
        <fullName evidence="2">Uncharacterized protein</fullName>
    </submittedName>
</protein>
<dbReference type="Proteomes" id="UP001497472">
    <property type="component" value="Unassembled WGS sequence"/>
</dbReference>
<feature type="compositionally biased region" description="Basic and acidic residues" evidence="1">
    <location>
        <begin position="123"/>
        <end position="143"/>
    </location>
</feature>
<evidence type="ECO:0000313" key="2">
    <source>
        <dbReference type="EMBL" id="CAK1540959.1"/>
    </source>
</evidence>
<comment type="caution">
    <text evidence="2">The sequence shown here is derived from an EMBL/GenBank/DDBJ whole genome shotgun (WGS) entry which is preliminary data.</text>
</comment>
<evidence type="ECO:0000256" key="1">
    <source>
        <dbReference type="SAM" id="MobiDB-lite"/>
    </source>
</evidence>